<evidence type="ECO:0000313" key="4">
    <source>
        <dbReference type="EMBL" id="SDE49570.1"/>
    </source>
</evidence>
<organism evidence="4 5">
    <name type="scientific">Bradyrhizobium brasilense</name>
    <dbReference type="NCBI Taxonomy" id="1419277"/>
    <lineage>
        <taxon>Bacteria</taxon>
        <taxon>Pseudomonadati</taxon>
        <taxon>Pseudomonadota</taxon>
        <taxon>Alphaproteobacteria</taxon>
        <taxon>Hyphomicrobiales</taxon>
        <taxon>Nitrobacteraceae</taxon>
        <taxon>Bradyrhizobium</taxon>
    </lineage>
</organism>
<keyword evidence="2" id="KW-0732">Signal</keyword>
<dbReference type="RefSeq" id="WP_092086138.1">
    <property type="nucleotide sequence ID" value="NZ_FMZW01000027.1"/>
</dbReference>
<feature type="chain" id="PRO_5011597270" evidence="2">
    <location>
        <begin position="23"/>
        <end position="464"/>
    </location>
</feature>
<dbReference type="PANTHER" id="PTHR40940">
    <property type="entry name" value="PROTEIN BATD-RELATED"/>
    <property type="match status" value="1"/>
</dbReference>
<dbReference type="InterPro" id="IPR057699">
    <property type="entry name" value="DUF7939"/>
</dbReference>
<feature type="signal peptide" evidence="2">
    <location>
        <begin position="1"/>
        <end position="22"/>
    </location>
</feature>
<dbReference type="PANTHER" id="PTHR40940:SF1">
    <property type="entry name" value="PROTEIN BATD"/>
    <property type="match status" value="1"/>
</dbReference>
<evidence type="ECO:0000259" key="3">
    <source>
        <dbReference type="Pfam" id="PF25607"/>
    </source>
</evidence>
<dbReference type="EMBL" id="FMZW01000027">
    <property type="protein sequence ID" value="SDE49570.1"/>
    <property type="molecule type" value="Genomic_DNA"/>
</dbReference>
<accession>A0A1G7DEW6</accession>
<proteinExistence type="predicted"/>
<dbReference type="Proteomes" id="UP000199245">
    <property type="component" value="Unassembled WGS sequence"/>
</dbReference>
<evidence type="ECO:0000256" key="2">
    <source>
        <dbReference type="SAM" id="SignalP"/>
    </source>
</evidence>
<name>A0A1G7DEW6_9BRAD</name>
<dbReference type="AlphaFoldDB" id="A0A1G7DEW6"/>
<reference evidence="4 5" key="1">
    <citation type="submission" date="2016-10" db="EMBL/GenBank/DDBJ databases">
        <authorList>
            <person name="de Groot N.N."/>
        </authorList>
    </citation>
    <scope>NUCLEOTIDE SEQUENCE [LARGE SCALE GENOMIC DNA]</scope>
    <source>
        <strain evidence="4 5">R5</strain>
    </source>
</reference>
<feature type="compositionally biased region" description="Polar residues" evidence="1">
    <location>
        <begin position="444"/>
        <end position="457"/>
    </location>
</feature>
<dbReference type="Pfam" id="PF25607">
    <property type="entry name" value="DUF7939"/>
    <property type="match status" value="1"/>
</dbReference>
<dbReference type="InterPro" id="IPR025738">
    <property type="entry name" value="BatD"/>
</dbReference>
<feature type="region of interest" description="Disordered" evidence="1">
    <location>
        <begin position="430"/>
        <end position="464"/>
    </location>
</feature>
<evidence type="ECO:0000313" key="5">
    <source>
        <dbReference type="Proteomes" id="UP000199245"/>
    </source>
</evidence>
<evidence type="ECO:0000256" key="1">
    <source>
        <dbReference type="SAM" id="MobiDB-lite"/>
    </source>
</evidence>
<gene>
    <name evidence="4" type="ORF">SAMN05216337_102786</name>
</gene>
<feature type="domain" description="DUF7939" evidence="3">
    <location>
        <begin position="343"/>
        <end position="428"/>
    </location>
</feature>
<protein>
    <submittedName>
        <fullName evidence="4">Oxygen tolerance</fullName>
    </submittedName>
</protein>
<sequence>MRHPLAAVALMLGLLIPCAALAQPKAPEPILRVTIDPPRVVVGQAAALRIDVLAPNYMTAPPELPDFQVRNAVTRQLRSINENEQRDGVTYAGVRFEFAIHPQEPGSYAIAGQPITIKYAAEPPATREATLALPPIAFEAFIPDAASALQPFLAARNLSIEQTVNRSSDQLKAGDAVTRIVTIKAEGIPAMLLPPVKFTAFDGLKLYPAQPSLQDKTDGRTDVLSSARTDSGVYMLEKAGDYVLPPIDLRWWNTSAQSIDVAHLDPVTLHVEANPAAGGASSVGTSGPRMSWGALRDVVADRWKSAAAVLLALAGLGWLMPRMVRAIAARYRRHREAYLRSEAFAFSELRRAARHGDAKAVYFALLDWLQRFEPVAPQHTVEAFKAVAHDAALDDEIGAVERELFAPSAGAARWSPHRLLRQVGGARRNLRRRARRREDTRLLQNLNPVGLSSTTSLGRPKPAR</sequence>